<evidence type="ECO:0000256" key="1">
    <source>
        <dbReference type="SAM" id="MobiDB-lite"/>
    </source>
</evidence>
<dbReference type="InterPro" id="IPR019627">
    <property type="entry name" value="YAcAr"/>
</dbReference>
<protein>
    <submittedName>
        <fullName evidence="3">DUF2493 domain-containing protein</fullName>
    </submittedName>
</protein>
<organism evidence="3 4">
    <name type="scientific">Amycolatopsis echigonensis</name>
    <dbReference type="NCBI Taxonomy" id="2576905"/>
    <lineage>
        <taxon>Bacteria</taxon>
        <taxon>Bacillati</taxon>
        <taxon>Actinomycetota</taxon>
        <taxon>Actinomycetes</taxon>
        <taxon>Pseudonocardiales</taxon>
        <taxon>Pseudonocardiaceae</taxon>
        <taxon>Amycolatopsis</taxon>
    </lineage>
</organism>
<feature type="domain" description="YspA cpYpsA-related SLOG" evidence="2">
    <location>
        <begin position="4"/>
        <end position="67"/>
    </location>
</feature>
<dbReference type="Proteomes" id="UP000550260">
    <property type="component" value="Unassembled WGS sequence"/>
</dbReference>
<name>A0A8E2BAI6_9PSEU</name>
<dbReference type="EMBL" id="JACJHR010000170">
    <property type="protein sequence ID" value="MBB2506355.1"/>
    <property type="molecule type" value="Genomic_DNA"/>
</dbReference>
<comment type="caution">
    <text evidence="3">The sequence shown here is derived from an EMBL/GenBank/DDBJ whole genome shotgun (WGS) entry which is preliminary data.</text>
</comment>
<proteinExistence type="predicted"/>
<evidence type="ECO:0000313" key="3">
    <source>
        <dbReference type="EMBL" id="MBB2506355.1"/>
    </source>
</evidence>
<evidence type="ECO:0000259" key="2">
    <source>
        <dbReference type="Pfam" id="PF10686"/>
    </source>
</evidence>
<accession>A0A8E2BAI6</accession>
<gene>
    <name evidence="3" type="ORF">H5411_45540</name>
</gene>
<feature type="region of interest" description="Disordered" evidence="1">
    <location>
        <begin position="103"/>
        <end position="139"/>
    </location>
</feature>
<sequence>MGLRILVTGSRTWADRAMIRAALAEVWNPDLKLVSGACPTGADALCEACWAQWGGTIERHPADWGEYDAVAPMLATAGSLPDGPAFHVAFKWDGYRTCLRIAGGTTPVGGDQPQRQRHDRAISRAGRHRGHSGQPGSRR</sequence>
<dbReference type="RefSeq" id="WP_183127913.1">
    <property type="nucleotide sequence ID" value="NZ_JACJHR010000170.1"/>
</dbReference>
<dbReference type="Pfam" id="PF10686">
    <property type="entry name" value="YAcAr"/>
    <property type="match status" value="1"/>
</dbReference>
<evidence type="ECO:0000313" key="4">
    <source>
        <dbReference type="Proteomes" id="UP000550260"/>
    </source>
</evidence>
<feature type="compositionally biased region" description="Basic residues" evidence="1">
    <location>
        <begin position="125"/>
        <end position="139"/>
    </location>
</feature>
<dbReference type="AlphaFoldDB" id="A0A8E2BAI6"/>
<reference evidence="3 4" key="1">
    <citation type="submission" date="2020-08" db="EMBL/GenBank/DDBJ databases">
        <title>Amycolatopsis echigonensis JCM 21831.</title>
        <authorList>
            <person name="Tedsree N."/>
            <person name="Kuncharoen N."/>
            <person name="Likhitwitayawuid K."/>
            <person name="Tanasupawat S."/>
        </authorList>
    </citation>
    <scope>NUCLEOTIDE SEQUENCE [LARGE SCALE GENOMIC DNA]</scope>
    <source>
        <strain evidence="3 4">JCM 21831</strain>
    </source>
</reference>